<evidence type="ECO:0008006" key="2">
    <source>
        <dbReference type="Google" id="ProtNLM"/>
    </source>
</evidence>
<evidence type="ECO:0000313" key="1">
    <source>
        <dbReference type="EMBL" id="DAE22269.1"/>
    </source>
</evidence>
<reference evidence="1" key="1">
    <citation type="journal article" date="2021" name="Proc. Natl. Acad. Sci. U.S.A.">
        <title>A Catalog of Tens of Thousands of Viruses from Human Metagenomes Reveals Hidden Associations with Chronic Diseases.</title>
        <authorList>
            <person name="Tisza M.J."/>
            <person name="Buck C.B."/>
        </authorList>
    </citation>
    <scope>NUCLEOTIDE SEQUENCE</scope>
    <source>
        <strain evidence="1">CtKS020</strain>
    </source>
</reference>
<protein>
    <recommendedName>
        <fullName evidence="2">Terminase small subunit</fullName>
    </recommendedName>
</protein>
<dbReference type="EMBL" id="BK015730">
    <property type="protein sequence ID" value="DAE22269.1"/>
    <property type="molecule type" value="Genomic_DNA"/>
</dbReference>
<proteinExistence type="predicted"/>
<name>A0A8S5QU98_9CAUD</name>
<organism evidence="1">
    <name type="scientific">Podoviridae sp. ctKS020</name>
    <dbReference type="NCBI Taxonomy" id="2826552"/>
    <lineage>
        <taxon>Viruses</taxon>
        <taxon>Duplodnaviria</taxon>
        <taxon>Heunggongvirae</taxon>
        <taxon>Uroviricota</taxon>
        <taxon>Caudoviricetes</taxon>
    </lineage>
</organism>
<sequence length="187" mass="21512">MNAEKKEQNKDFEWTRIRSEYVTKKITYKQLCDKYGCSMSALTKRAAAEKWQEKRKKHRKRVETKTLEKAATREAEKNVNNLSRCGDMASELLDKLGQAIDELDQHLRSVKRVVTRDETIDGQKAVVVESSEKYHTEQSIIKTSDLKRISATLRDIKDVIVAASPGDNLEKEIVVRFDAGIDPKWGR</sequence>
<accession>A0A8S5QU98</accession>